<comment type="caution">
    <text evidence="1">The sequence shown here is derived from an EMBL/GenBank/DDBJ whole genome shotgun (WGS) entry which is preliminary data.</text>
</comment>
<evidence type="ECO:0000313" key="2">
    <source>
        <dbReference type="Proteomes" id="UP000735302"/>
    </source>
</evidence>
<gene>
    <name evidence="1" type="ORF">PoB_006181100</name>
</gene>
<reference evidence="1 2" key="1">
    <citation type="journal article" date="2021" name="Elife">
        <title>Chloroplast acquisition without the gene transfer in kleptoplastic sea slugs, Plakobranchus ocellatus.</title>
        <authorList>
            <person name="Maeda T."/>
            <person name="Takahashi S."/>
            <person name="Yoshida T."/>
            <person name="Shimamura S."/>
            <person name="Takaki Y."/>
            <person name="Nagai Y."/>
            <person name="Toyoda A."/>
            <person name="Suzuki Y."/>
            <person name="Arimoto A."/>
            <person name="Ishii H."/>
            <person name="Satoh N."/>
            <person name="Nishiyama T."/>
            <person name="Hasebe M."/>
            <person name="Maruyama T."/>
            <person name="Minagawa J."/>
            <person name="Obokata J."/>
            <person name="Shigenobu S."/>
        </authorList>
    </citation>
    <scope>NUCLEOTIDE SEQUENCE [LARGE SCALE GENOMIC DNA]</scope>
</reference>
<accession>A0AAV4CTR3</accession>
<evidence type="ECO:0000313" key="1">
    <source>
        <dbReference type="EMBL" id="GFO35306.1"/>
    </source>
</evidence>
<sequence>MDKPTLMVLCYQNKRRNWVHGIYQRRVYFGFCVWPVRNKVISSFQARAVLAGRKPATEMSGRSHDGFAIHCATKVPSKKQYWQKQQQQQQQPKK</sequence>
<keyword evidence="2" id="KW-1185">Reference proteome</keyword>
<dbReference type="Proteomes" id="UP000735302">
    <property type="component" value="Unassembled WGS sequence"/>
</dbReference>
<organism evidence="1 2">
    <name type="scientific">Plakobranchus ocellatus</name>
    <dbReference type="NCBI Taxonomy" id="259542"/>
    <lineage>
        <taxon>Eukaryota</taxon>
        <taxon>Metazoa</taxon>
        <taxon>Spiralia</taxon>
        <taxon>Lophotrochozoa</taxon>
        <taxon>Mollusca</taxon>
        <taxon>Gastropoda</taxon>
        <taxon>Heterobranchia</taxon>
        <taxon>Euthyneura</taxon>
        <taxon>Panpulmonata</taxon>
        <taxon>Sacoglossa</taxon>
        <taxon>Placobranchoidea</taxon>
        <taxon>Plakobranchidae</taxon>
        <taxon>Plakobranchus</taxon>
    </lineage>
</organism>
<protein>
    <submittedName>
        <fullName evidence="1">Uncharacterized protein</fullName>
    </submittedName>
</protein>
<name>A0AAV4CTR3_9GAST</name>
<dbReference type="EMBL" id="BLXT01006999">
    <property type="protein sequence ID" value="GFO35306.1"/>
    <property type="molecule type" value="Genomic_DNA"/>
</dbReference>
<dbReference type="AlphaFoldDB" id="A0AAV4CTR3"/>
<proteinExistence type="predicted"/>